<dbReference type="EMBL" id="CP017782">
    <property type="protein sequence ID" value="AOZ71220.1"/>
    <property type="molecule type" value="Genomic_DNA"/>
</dbReference>
<accession>A0A1D9MHH7</accession>
<dbReference type="AlphaFoldDB" id="A0A1D9MHH7"/>
<dbReference type="Proteomes" id="UP000176562">
    <property type="component" value="Plasmid pEJ01"/>
</dbReference>
<proteinExistence type="predicted"/>
<name>A0A1D9MHH7_9RHOB</name>
<evidence type="ECO:0000313" key="1">
    <source>
        <dbReference type="EMBL" id="AOZ71220.1"/>
    </source>
</evidence>
<keyword evidence="2" id="KW-1185">Reference proteome</keyword>
<evidence type="ECO:0000313" key="2">
    <source>
        <dbReference type="Proteomes" id="UP000176562"/>
    </source>
</evidence>
<organism evidence="1 2">
    <name type="scientific">Rhodobacter xanthinilyticus</name>
    <dbReference type="NCBI Taxonomy" id="1850250"/>
    <lineage>
        <taxon>Bacteria</taxon>
        <taxon>Pseudomonadati</taxon>
        <taxon>Pseudomonadota</taxon>
        <taxon>Alphaproteobacteria</taxon>
        <taxon>Rhodobacterales</taxon>
        <taxon>Rhodobacter group</taxon>
        <taxon>Rhodobacter</taxon>
    </lineage>
</organism>
<reference evidence="1 2" key="1">
    <citation type="submission" date="2016-10" db="EMBL/GenBank/DDBJ databases">
        <title>Rhodobacter sp. LPB0142, isolated from sea water.</title>
        <authorList>
            <person name="Kim E."/>
            <person name="Yi H."/>
        </authorList>
    </citation>
    <scope>NUCLEOTIDE SEQUENCE [LARGE SCALE GENOMIC DNA]</scope>
    <source>
        <strain evidence="1 2">LPB0142</strain>
        <plasmid evidence="2">Plasmid pej01</plasmid>
    </source>
</reference>
<sequence>MKLGNQLWGIALQPADKIRFIRSQIEFKLLALAAGLDRRSSDTGDRQSRHALSRRVCFLLWALRSCQNCEKRTLRNLIDRAGTFGLGCMSYGLQLVSITVVGTQSLFELFPSRATNPGSRTNCLDEFLADRPNDTQEL</sequence>
<protein>
    <submittedName>
        <fullName evidence="1">Uncharacterized protein</fullName>
    </submittedName>
</protein>
<gene>
    <name evidence="1" type="ORF">LPB142_17250</name>
</gene>
<geneLocation type="plasmid" evidence="2">
    <name>pej01</name>
</geneLocation>
<dbReference type="KEGG" id="rhp:LPB142_17250"/>
<keyword evidence="1" id="KW-0614">Plasmid</keyword>